<evidence type="ECO:0000256" key="1">
    <source>
        <dbReference type="SAM" id="Phobius"/>
    </source>
</evidence>
<evidence type="ECO:0000313" key="2">
    <source>
        <dbReference type="EMBL" id="MFB9202737.1"/>
    </source>
</evidence>
<comment type="caution">
    <text evidence="2">The sequence shown here is derived from an EMBL/GenBank/DDBJ whole genome shotgun (WGS) entry which is preliminary data.</text>
</comment>
<keyword evidence="1" id="KW-0472">Membrane</keyword>
<organism evidence="2 3">
    <name type="scientific">Nonomuraea spiralis</name>
    <dbReference type="NCBI Taxonomy" id="46182"/>
    <lineage>
        <taxon>Bacteria</taxon>
        <taxon>Bacillati</taxon>
        <taxon>Actinomycetota</taxon>
        <taxon>Actinomycetes</taxon>
        <taxon>Streptosporangiales</taxon>
        <taxon>Streptosporangiaceae</taxon>
        <taxon>Nonomuraea</taxon>
    </lineage>
</organism>
<keyword evidence="1" id="KW-1133">Transmembrane helix</keyword>
<gene>
    <name evidence="2" type="ORF">ACFFV7_16185</name>
</gene>
<protein>
    <recommendedName>
        <fullName evidence="4">Transmembrane protein</fullName>
    </recommendedName>
</protein>
<keyword evidence="3" id="KW-1185">Reference proteome</keyword>
<accession>A0ABV5IDW9</accession>
<dbReference type="Proteomes" id="UP001589647">
    <property type="component" value="Unassembled WGS sequence"/>
</dbReference>
<evidence type="ECO:0000313" key="3">
    <source>
        <dbReference type="Proteomes" id="UP001589647"/>
    </source>
</evidence>
<keyword evidence="1" id="KW-0812">Transmembrane</keyword>
<feature type="transmembrane region" description="Helical" evidence="1">
    <location>
        <begin position="41"/>
        <end position="64"/>
    </location>
</feature>
<proteinExistence type="predicted"/>
<dbReference type="EMBL" id="JBHMEI010000013">
    <property type="protein sequence ID" value="MFB9202737.1"/>
    <property type="molecule type" value="Genomic_DNA"/>
</dbReference>
<reference evidence="2 3" key="1">
    <citation type="submission" date="2024-09" db="EMBL/GenBank/DDBJ databases">
        <authorList>
            <person name="Sun Q."/>
            <person name="Mori K."/>
        </authorList>
    </citation>
    <scope>NUCLEOTIDE SEQUENCE [LARGE SCALE GENOMIC DNA]</scope>
    <source>
        <strain evidence="2 3">CCM 3426</strain>
    </source>
</reference>
<dbReference type="RefSeq" id="WP_189645975.1">
    <property type="nucleotide sequence ID" value="NZ_BMRC01000002.1"/>
</dbReference>
<feature type="transmembrane region" description="Helical" evidence="1">
    <location>
        <begin position="76"/>
        <end position="100"/>
    </location>
</feature>
<sequence length="106" mass="10737">MDSASDRGTTAGASLSAIAALLALALYVLLVWAIWAAWEPSAAWLLGSCVAGLVVPGAGMASGWAIASRRGRGRQVVAAAGGGAAGAWLLLLGSIALQWFRMLDNL</sequence>
<name>A0ABV5IDW9_9ACTN</name>
<feature type="transmembrane region" description="Helical" evidence="1">
    <location>
        <begin position="12"/>
        <end position="35"/>
    </location>
</feature>
<evidence type="ECO:0008006" key="4">
    <source>
        <dbReference type="Google" id="ProtNLM"/>
    </source>
</evidence>